<accession>E0NTM6</accession>
<dbReference type="CDD" id="cd12797">
    <property type="entry name" value="M23_peptidase"/>
    <property type="match status" value="1"/>
</dbReference>
<organism evidence="5 6">
    <name type="scientific">Hoylesella marshii DSM 16973 = JCM 13450</name>
    <dbReference type="NCBI Taxonomy" id="862515"/>
    <lineage>
        <taxon>Bacteria</taxon>
        <taxon>Pseudomonadati</taxon>
        <taxon>Bacteroidota</taxon>
        <taxon>Bacteroidia</taxon>
        <taxon>Bacteroidales</taxon>
        <taxon>Prevotellaceae</taxon>
        <taxon>Hoylesella</taxon>
    </lineage>
</organism>
<evidence type="ECO:0000256" key="3">
    <source>
        <dbReference type="SAM" id="SignalP"/>
    </source>
</evidence>
<feature type="coiled-coil region" evidence="1">
    <location>
        <begin position="122"/>
        <end position="149"/>
    </location>
</feature>
<dbReference type="InterPro" id="IPR016047">
    <property type="entry name" value="M23ase_b-sheet_dom"/>
</dbReference>
<dbReference type="Gene3D" id="6.10.250.3150">
    <property type="match status" value="1"/>
</dbReference>
<gene>
    <name evidence="5" type="ORF">HMPREF0658_1529</name>
</gene>
<dbReference type="AlphaFoldDB" id="E0NTM6"/>
<protein>
    <submittedName>
        <fullName evidence="5">Peptidase, M23 family</fullName>
    </submittedName>
</protein>
<evidence type="ECO:0000259" key="4">
    <source>
        <dbReference type="Pfam" id="PF01551"/>
    </source>
</evidence>
<dbReference type="RefSeq" id="WP_006949685.1">
    <property type="nucleotide sequence ID" value="NZ_BAJI01000002.1"/>
</dbReference>
<dbReference type="SUPFAM" id="SSF51261">
    <property type="entry name" value="Duplicated hybrid motif"/>
    <property type="match status" value="1"/>
</dbReference>
<dbReference type="Pfam" id="PF01551">
    <property type="entry name" value="Peptidase_M23"/>
    <property type="match status" value="1"/>
</dbReference>
<evidence type="ECO:0000313" key="5">
    <source>
        <dbReference type="EMBL" id="EFM01409.1"/>
    </source>
</evidence>
<evidence type="ECO:0000313" key="6">
    <source>
        <dbReference type="Proteomes" id="UP000004394"/>
    </source>
</evidence>
<feature type="region of interest" description="Disordered" evidence="2">
    <location>
        <begin position="24"/>
        <end position="58"/>
    </location>
</feature>
<dbReference type="BioCyc" id="PMAR862515-HMP:GMOO-1553-MONOMER"/>
<keyword evidence="3" id="KW-0732">Signal</keyword>
<feature type="signal peptide" evidence="3">
    <location>
        <begin position="1"/>
        <end position="19"/>
    </location>
</feature>
<feature type="compositionally biased region" description="Basic and acidic residues" evidence="2">
    <location>
        <begin position="331"/>
        <end position="380"/>
    </location>
</feature>
<keyword evidence="6" id="KW-1185">Reference proteome</keyword>
<dbReference type="EMBL" id="AEEI01000050">
    <property type="protein sequence ID" value="EFM01409.1"/>
    <property type="molecule type" value="Genomic_DNA"/>
</dbReference>
<dbReference type="eggNOG" id="COG4942">
    <property type="taxonomic scope" value="Bacteria"/>
</dbReference>
<proteinExistence type="predicted"/>
<sequence length="537" mass="60115">MKRYILLLFLLALTLAPSAQTRKKTPVAKPTTATKTKVTKKNVPATKGKKATTKGKMTADASYNSIKNLQKQRTQIQQKIKQQEQALRANQADVKKRLQGLLVINSEIDRRQKNIEDIHKDIRTIEGNIGILKSQLQTLENELADRKAKYAKSMQYMARHRNVQDRLMFVFSAKNLTQMYRRMRFMREYADYQKAQGELVKVKQQQITEKNTQLQTVKGEKNTLLRKGEKEHAALQEQQVEQQKVVTSLQKQQKTIQTVIAQQRKKDAALNAQIDKMIAEEVARARARAEAEAKRKAEAAAAAKRKAEELARKKAEAEAAAKENARRIAEAKAAEEKAKSEARAAAKRSAEEKTKAEQRAKEAEAARRAAERKAMAEKQRHAAAVAEANKDVADSRQLSTVDRMMSGGFEANKGRLPMPITGNYRIVSHFGQYNVEGLKGVTLDNKGINILGHAGCAARSIYDGEVSAVFGFDGSMVVMVRHGAYISVYCNLKSVSVSKGQKVSTRQMLGTVGSDNILQFQLRRETAKLNPEVWLGR</sequence>
<comment type="caution">
    <text evidence="5">The sequence shown here is derived from an EMBL/GenBank/DDBJ whole genome shotgun (WGS) entry which is preliminary data.</text>
</comment>
<keyword evidence="1" id="KW-0175">Coiled coil</keyword>
<dbReference type="STRING" id="862515.HMPREF0658_1529"/>
<feature type="chain" id="PRO_5003138351" evidence="3">
    <location>
        <begin position="20"/>
        <end position="537"/>
    </location>
</feature>
<dbReference type="InterPro" id="IPR011055">
    <property type="entry name" value="Dup_hybrid_motif"/>
</dbReference>
<reference evidence="5" key="1">
    <citation type="submission" date="2010-07" db="EMBL/GenBank/DDBJ databases">
        <authorList>
            <person name="Muzny D."/>
            <person name="Qin X."/>
            <person name="Deng J."/>
            <person name="Jiang H."/>
            <person name="Liu Y."/>
            <person name="Qu J."/>
            <person name="Song X.-Z."/>
            <person name="Zhang L."/>
            <person name="Thornton R."/>
            <person name="Coyle M."/>
            <person name="Francisco L."/>
            <person name="Jackson L."/>
            <person name="Javaid M."/>
            <person name="Korchina V."/>
            <person name="Kovar C."/>
            <person name="Mata R."/>
            <person name="Mathew T."/>
            <person name="Ngo R."/>
            <person name="Nguyen L."/>
            <person name="Nguyen N."/>
            <person name="Okwuonu G."/>
            <person name="Ongeri F."/>
            <person name="Pham C."/>
            <person name="Simmons D."/>
            <person name="Wilczek-Boney K."/>
            <person name="Hale W."/>
            <person name="Jakkamsetti A."/>
            <person name="Pham P."/>
            <person name="Ruth R."/>
            <person name="San Lucas F."/>
            <person name="Warren J."/>
            <person name="Zhang J."/>
            <person name="Zhao Z."/>
            <person name="Zhou C."/>
            <person name="Zhu D."/>
            <person name="Lee S."/>
            <person name="Bess C."/>
            <person name="Blankenburg K."/>
            <person name="Forbes L."/>
            <person name="Fu Q."/>
            <person name="Gubbala S."/>
            <person name="Hirani K."/>
            <person name="Jayaseelan J.C."/>
            <person name="Lara F."/>
            <person name="Munidasa M."/>
            <person name="Palculict T."/>
            <person name="Patil S."/>
            <person name="Pu L.-L."/>
            <person name="Saada N."/>
            <person name="Tang L."/>
            <person name="Weissenberger G."/>
            <person name="Zhu Y."/>
            <person name="Hemphill L."/>
            <person name="Shang Y."/>
            <person name="Youmans B."/>
            <person name="Ayvaz T."/>
            <person name="Ross M."/>
            <person name="Santibanez J."/>
            <person name="Aqrawi P."/>
            <person name="Gross S."/>
            <person name="Joshi V."/>
            <person name="Fowler G."/>
            <person name="Nazareth L."/>
            <person name="Reid J."/>
            <person name="Worley K."/>
            <person name="Petrosino J."/>
            <person name="Highlander S."/>
            <person name="Gibbs R."/>
        </authorList>
    </citation>
    <scope>NUCLEOTIDE SEQUENCE [LARGE SCALE GENOMIC DNA]</scope>
    <source>
        <strain evidence="5">DSM 16973</strain>
    </source>
</reference>
<feature type="coiled-coil region" evidence="1">
    <location>
        <begin position="66"/>
        <end position="93"/>
    </location>
</feature>
<name>E0NTM6_9BACT</name>
<evidence type="ECO:0000256" key="1">
    <source>
        <dbReference type="SAM" id="Coils"/>
    </source>
</evidence>
<dbReference type="HOGENOM" id="CLU_415531_0_0_10"/>
<feature type="compositionally biased region" description="Low complexity" evidence="2">
    <location>
        <begin position="27"/>
        <end position="46"/>
    </location>
</feature>
<dbReference type="Proteomes" id="UP000004394">
    <property type="component" value="Unassembled WGS sequence"/>
</dbReference>
<evidence type="ECO:0000256" key="2">
    <source>
        <dbReference type="SAM" id="MobiDB-lite"/>
    </source>
</evidence>
<feature type="domain" description="M23ase beta-sheet core" evidence="4">
    <location>
        <begin position="445"/>
        <end position="531"/>
    </location>
</feature>
<dbReference type="Gene3D" id="2.70.70.10">
    <property type="entry name" value="Glucose Permease (Domain IIA)"/>
    <property type="match status" value="1"/>
</dbReference>
<dbReference type="OrthoDB" id="9815884at2"/>
<feature type="region of interest" description="Disordered" evidence="2">
    <location>
        <begin position="331"/>
        <end position="391"/>
    </location>
</feature>